<dbReference type="Proteomes" id="UP000022611">
    <property type="component" value="Unassembled WGS sequence"/>
</dbReference>
<keyword evidence="4 5" id="KW-0472">Membrane</keyword>
<keyword evidence="3 5" id="KW-1133">Transmembrane helix</keyword>
<name>A0A010S4F7_PSEFL</name>
<feature type="transmembrane region" description="Helical" evidence="5">
    <location>
        <begin position="45"/>
        <end position="66"/>
    </location>
</feature>
<dbReference type="InterPro" id="IPR010445">
    <property type="entry name" value="LapA_dom"/>
</dbReference>
<dbReference type="EMBL" id="AFOY02000007">
    <property type="protein sequence ID" value="EXF95549.1"/>
    <property type="molecule type" value="Genomic_DNA"/>
</dbReference>
<evidence type="ECO:0000259" key="6">
    <source>
        <dbReference type="Pfam" id="PF06305"/>
    </source>
</evidence>
<protein>
    <recommendedName>
        <fullName evidence="6">Lipopolysaccharide assembly protein A domain-containing protein</fullName>
    </recommendedName>
</protein>
<evidence type="ECO:0000256" key="4">
    <source>
        <dbReference type="ARBA" id="ARBA00023136"/>
    </source>
</evidence>
<evidence type="ECO:0000256" key="3">
    <source>
        <dbReference type="ARBA" id="ARBA00022989"/>
    </source>
</evidence>
<dbReference type="HOGENOM" id="CLU_160072_4_1_6"/>
<sequence>MASLRRAGLVVVLLIFVLVVLVFMLENQQSVSLVFLGWAGPQLSIAVYIALAFLLGMAAGPVLVVVRRARRRPV</sequence>
<evidence type="ECO:0000313" key="8">
    <source>
        <dbReference type="Proteomes" id="UP000022611"/>
    </source>
</evidence>
<dbReference type="Pfam" id="PF06305">
    <property type="entry name" value="LapA_dom"/>
    <property type="match status" value="1"/>
</dbReference>
<gene>
    <name evidence="7" type="ORF">HK44_025280</name>
</gene>
<evidence type="ECO:0000256" key="1">
    <source>
        <dbReference type="ARBA" id="ARBA00022475"/>
    </source>
</evidence>
<proteinExistence type="predicted"/>
<feature type="domain" description="Lipopolysaccharide assembly protein A" evidence="6">
    <location>
        <begin position="26"/>
        <end position="71"/>
    </location>
</feature>
<evidence type="ECO:0000256" key="2">
    <source>
        <dbReference type="ARBA" id="ARBA00022692"/>
    </source>
</evidence>
<keyword evidence="2 5" id="KW-0812">Transmembrane</keyword>
<comment type="caution">
    <text evidence="7">The sequence shown here is derived from an EMBL/GenBank/DDBJ whole genome shotgun (WGS) entry which is preliminary data.</text>
</comment>
<keyword evidence="1" id="KW-1003">Cell membrane</keyword>
<dbReference type="GO" id="GO:0005886">
    <property type="term" value="C:plasma membrane"/>
    <property type="evidence" value="ECO:0007669"/>
    <property type="project" value="InterPro"/>
</dbReference>
<evidence type="ECO:0000256" key="5">
    <source>
        <dbReference type="SAM" id="Phobius"/>
    </source>
</evidence>
<evidence type="ECO:0000313" key="7">
    <source>
        <dbReference type="EMBL" id="EXF95549.1"/>
    </source>
</evidence>
<organism evidence="7 8">
    <name type="scientific">Pseudomonas fluorescens HK44</name>
    <dbReference type="NCBI Taxonomy" id="1042209"/>
    <lineage>
        <taxon>Bacteria</taxon>
        <taxon>Pseudomonadati</taxon>
        <taxon>Pseudomonadota</taxon>
        <taxon>Gammaproteobacteria</taxon>
        <taxon>Pseudomonadales</taxon>
        <taxon>Pseudomonadaceae</taxon>
        <taxon>Pseudomonas</taxon>
    </lineage>
</organism>
<dbReference type="OrthoDB" id="7032155at2"/>
<reference evidence="7 8" key="1">
    <citation type="journal article" date="2011" name="J. Bacteriol.">
        <title>Draft genome sequence of the polycyclic aromatic hydrocarbon-degrading, genetically engineered bioluminescent bioreporter Pseudomonas fluorescens HK44.</title>
        <authorList>
            <person name="Chauhan A."/>
            <person name="Layton A.C."/>
            <person name="Williams D.E."/>
            <person name="Smartt A.E."/>
            <person name="Ripp S."/>
            <person name="Karpinets T.V."/>
            <person name="Brown S.D."/>
            <person name="Sayler G.S."/>
        </authorList>
    </citation>
    <scope>NUCLEOTIDE SEQUENCE [LARGE SCALE GENOMIC DNA]</scope>
    <source>
        <strain evidence="7 8">HK44</strain>
    </source>
</reference>
<accession>A0A010S4F7</accession>
<dbReference type="AlphaFoldDB" id="A0A010S4F7"/>
<feature type="transmembrane region" description="Helical" evidence="5">
    <location>
        <begin position="7"/>
        <end position="25"/>
    </location>
</feature>
<dbReference type="PATRIC" id="fig|1042209.11.peg.1616"/>